<dbReference type="InterPro" id="IPR027417">
    <property type="entry name" value="P-loop_NTPase"/>
</dbReference>
<gene>
    <name evidence="3" type="ORF">METZ01_LOCUS452269</name>
</gene>
<accession>A0A382ZWQ5</accession>
<organism evidence="3">
    <name type="scientific">marine metagenome</name>
    <dbReference type="NCBI Taxonomy" id="408172"/>
    <lineage>
        <taxon>unclassified sequences</taxon>
        <taxon>metagenomes</taxon>
        <taxon>ecological metagenomes</taxon>
    </lineage>
</organism>
<feature type="non-terminal residue" evidence="3">
    <location>
        <position position="75"/>
    </location>
</feature>
<keyword evidence="1" id="KW-0547">Nucleotide-binding</keyword>
<protein>
    <recommendedName>
        <fullName evidence="4">Dephospho-CoA kinase</fullName>
    </recommendedName>
</protein>
<dbReference type="InterPro" id="IPR001977">
    <property type="entry name" value="Depp_CoAkinase"/>
</dbReference>
<proteinExistence type="predicted"/>
<evidence type="ECO:0000256" key="2">
    <source>
        <dbReference type="ARBA" id="ARBA00022840"/>
    </source>
</evidence>
<reference evidence="3" key="1">
    <citation type="submission" date="2018-05" db="EMBL/GenBank/DDBJ databases">
        <authorList>
            <person name="Lanie J.A."/>
            <person name="Ng W.-L."/>
            <person name="Kazmierczak K.M."/>
            <person name="Andrzejewski T.M."/>
            <person name="Davidsen T.M."/>
            <person name="Wayne K.J."/>
            <person name="Tettelin H."/>
            <person name="Glass J.I."/>
            <person name="Rusch D."/>
            <person name="Podicherti R."/>
            <person name="Tsui H.-C.T."/>
            <person name="Winkler M.E."/>
        </authorList>
    </citation>
    <scope>NUCLEOTIDE SEQUENCE</scope>
</reference>
<dbReference type="EMBL" id="UINC01186944">
    <property type="protein sequence ID" value="SVD99415.1"/>
    <property type="molecule type" value="Genomic_DNA"/>
</dbReference>
<dbReference type="GO" id="GO:0005524">
    <property type="term" value="F:ATP binding"/>
    <property type="evidence" value="ECO:0007669"/>
    <property type="project" value="UniProtKB-KW"/>
</dbReference>
<dbReference type="AlphaFoldDB" id="A0A382ZWQ5"/>
<sequence>MDTNVCIVTGPIGSGKTYVCEMLKNYGFRVLNLDVISNELLNSQEGLNFLSKNFPNVLSNNTIQRKLLAEEVFTD</sequence>
<dbReference type="GO" id="GO:0004140">
    <property type="term" value="F:dephospho-CoA kinase activity"/>
    <property type="evidence" value="ECO:0007669"/>
    <property type="project" value="InterPro"/>
</dbReference>
<dbReference type="Gene3D" id="3.40.50.300">
    <property type="entry name" value="P-loop containing nucleotide triphosphate hydrolases"/>
    <property type="match status" value="1"/>
</dbReference>
<dbReference type="SUPFAM" id="SSF52540">
    <property type="entry name" value="P-loop containing nucleoside triphosphate hydrolases"/>
    <property type="match status" value="1"/>
</dbReference>
<evidence type="ECO:0000313" key="3">
    <source>
        <dbReference type="EMBL" id="SVD99415.1"/>
    </source>
</evidence>
<name>A0A382ZWQ5_9ZZZZ</name>
<dbReference type="GO" id="GO:0015937">
    <property type="term" value="P:coenzyme A biosynthetic process"/>
    <property type="evidence" value="ECO:0007669"/>
    <property type="project" value="InterPro"/>
</dbReference>
<evidence type="ECO:0008006" key="4">
    <source>
        <dbReference type="Google" id="ProtNLM"/>
    </source>
</evidence>
<evidence type="ECO:0000256" key="1">
    <source>
        <dbReference type="ARBA" id="ARBA00022741"/>
    </source>
</evidence>
<dbReference type="PROSITE" id="PS51219">
    <property type="entry name" value="DPCK"/>
    <property type="match status" value="1"/>
</dbReference>
<dbReference type="Pfam" id="PF01121">
    <property type="entry name" value="CoaE"/>
    <property type="match status" value="1"/>
</dbReference>
<keyword evidence="2" id="KW-0067">ATP-binding</keyword>